<sequence>MKDPIKVMLLGISIMLLALFIQNTSSWDAGPTNAVQLLIAAGLITVLIGFFMNKGK</sequence>
<dbReference type="RefSeq" id="WP_323466132.1">
    <property type="nucleotide sequence ID" value="NZ_CP144224.1"/>
</dbReference>
<gene>
    <name evidence="2" type="ORF">RYX45_05755</name>
</gene>
<feature type="transmembrane region" description="Helical" evidence="1">
    <location>
        <begin position="36"/>
        <end position="53"/>
    </location>
</feature>
<dbReference type="EMBL" id="JAWJAY010000001">
    <property type="protein sequence ID" value="MDV2884674.1"/>
    <property type="molecule type" value="Genomic_DNA"/>
</dbReference>
<keyword evidence="1" id="KW-0472">Membrane</keyword>
<dbReference type="Proteomes" id="UP001285636">
    <property type="component" value="Unassembled WGS sequence"/>
</dbReference>
<organism evidence="2 3">
    <name type="scientific">Alkalihalophilus pseudofirmus</name>
    <name type="common">Bacillus pseudofirmus</name>
    <dbReference type="NCBI Taxonomy" id="79885"/>
    <lineage>
        <taxon>Bacteria</taxon>
        <taxon>Bacillati</taxon>
        <taxon>Bacillota</taxon>
        <taxon>Bacilli</taxon>
        <taxon>Bacillales</taxon>
        <taxon>Bacillaceae</taxon>
        <taxon>Alkalihalophilus</taxon>
    </lineage>
</organism>
<evidence type="ECO:0000313" key="3">
    <source>
        <dbReference type="Proteomes" id="UP001285636"/>
    </source>
</evidence>
<keyword evidence="1" id="KW-1133">Transmembrane helix</keyword>
<comment type="caution">
    <text evidence="2">The sequence shown here is derived from an EMBL/GenBank/DDBJ whole genome shotgun (WGS) entry which is preliminary data.</text>
</comment>
<dbReference type="AlphaFoldDB" id="A0AAJ2NKU2"/>
<evidence type="ECO:0000313" key="2">
    <source>
        <dbReference type="EMBL" id="MDV2884674.1"/>
    </source>
</evidence>
<reference evidence="2" key="1">
    <citation type="submission" date="2023-10" db="EMBL/GenBank/DDBJ databases">
        <title>Screening of Alkalihalophilus pseudofirmusBZ-TG-HK211 and Its Alleviation of Salt Stress on Rapeseed Growth.</title>
        <authorList>
            <person name="Zhao B."/>
            <person name="Guo T."/>
        </authorList>
    </citation>
    <scope>NUCLEOTIDE SEQUENCE</scope>
    <source>
        <strain evidence="2">BZ-TG-HK211</strain>
    </source>
</reference>
<keyword evidence="1" id="KW-0812">Transmembrane</keyword>
<proteinExistence type="predicted"/>
<protein>
    <submittedName>
        <fullName evidence="2">Uncharacterized protein</fullName>
    </submittedName>
</protein>
<name>A0AAJ2NKU2_ALKPS</name>
<evidence type="ECO:0000256" key="1">
    <source>
        <dbReference type="SAM" id="Phobius"/>
    </source>
</evidence>
<accession>A0AAJ2NKU2</accession>